<evidence type="ECO:0000313" key="4">
    <source>
        <dbReference type="EMBL" id="KUG04283.1"/>
    </source>
</evidence>
<evidence type="ECO:0000256" key="1">
    <source>
        <dbReference type="ARBA" id="ARBA00001946"/>
    </source>
</evidence>
<dbReference type="GO" id="GO:0019693">
    <property type="term" value="P:ribose phosphate metabolic process"/>
    <property type="evidence" value="ECO:0007669"/>
    <property type="project" value="TreeGrafter"/>
</dbReference>
<dbReference type="GO" id="GO:0005829">
    <property type="term" value="C:cytosol"/>
    <property type="evidence" value="ECO:0007669"/>
    <property type="project" value="TreeGrafter"/>
</dbReference>
<name>A0A0W8E6K7_9ZZZZ</name>
<dbReference type="PROSITE" id="PS51462">
    <property type="entry name" value="NUDIX"/>
    <property type="match status" value="1"/>
</dbReference>
<dbReference type="SUPFAM" id="SSF55811">
    <property type="entry name" value="Nudix"/>
    <property type="match status" value="1"/>
</dbReference>
<gene>
    <name evidence="4" type="ORF">ASZ90_018290</name>
</gene>
<dbReference type="EMBL" id="LNQE01001853">
    <property type="protein sequence ID" value="KUG04283.1"/>
    <property type="molecule type" value="Genomic_DNA"/>
</dbReference>
<comment type="cofactor">
    <cofactor evidence="1">
        <name>Mg(2+)</name>
        <dbReference type="ChEBI" id="CHEBI:18420"/>
    </cofactor>
</comment>
<dbReference type="PANTHER" id="PTHR11839">
    <property type="entry name" value="UDP/ADP-SUGAR PYROPHOSPHATASE"/>
    <property type="match status" value="1"/>
</dbReference>
<protein>
    <submittedName>
        <fullName evidence="4">Adp-ribose pyrophosphatase</fullName>
        <ecNumber evidence="4">3.6.1.13</ecNumber>
    </submittedName>
</protein>
<evidence type="ECO:0000259" key="3">
    <source>
        <dbReference type="PROSITE" id="PS51462"/>
    </source>
</evidence>
<dbReference type="PANTHER" id="PTHR11839:SF18">
    <property type="entry name" value="NUDIX HYDROLASE DOMAIN-CONTAINING PROTEIN"/>
    <property type="match status" value="1"/>
</dbReference>
<proteinExistence type="predicted"/>
<dbReference type="Gene3D" id="3.90.79.10">
    <property type="entry name" value="Nucleoside Triphosphate Pyrophosphohydrolase"/>
    <property type="match status" value="1"/>
</dbReference>
<evidence type="ECO:0000256" key="2">
    <source>
        <dbReference type="ARBA" id="ARBA00022801"/>
    </source>
</evidence>
<dbReference type="InterPro" id="IPR000086">
    <property type="entry name" value="NUDIX_hydrolase_dom"/>
</dbReference>
<dbReference type="AlphaFoldDB" id="A0A0W8E6K7"/>
<organism evidence="4">
    <name type="scientific">hydrocarbon metagenome</name>
    <dbReference type="NCBI Taxonomy" id="938273"/>
    <lineage>
        <taxon>unclassified sequences</taxon>
        <taxon>metagenomes</taxon>
        <taxon>ecological metagenomes</taxon>
    </lineage>
</organism>
<dbReference type="GO" id="GO:0047631">
    <property type="term" value="F:ADP-ribose diphosphatase activity"/>
    <property type="evidence" value="ECO:0007669"/>
    <property type="project" value="UniProtKB-EC"/>
</dbReference>
<reference evidence="4" key="1">
    <citation type="journal article" date="2015" name="Proc. Natl. Acad. Sci. U.S.A.">
        <title>Networks of energetic and metabolic interactions define dynamics in microbial communities.</title>
        <authorList>
            <person name="Embree M."/>
            <person name="Liu J.K."/>
            <person name="Al-Bassam M.M."/>
            <person name="Zengler K."/>
        </authorList>
    </citation>
    <scope>NUCLEOTIDE SEQUENCE</scope>
</reference>
<comment type="caution">
    <text evidence="4">The sequence shown here is derived from an EMBL/GenBank/DDBJ whole genome shotgun (WGS) entry which is preliminary data.</text>
</comment>
<accession>A0A0W8E6K7</accession>
<dbReference type="Pfam" id="PF00293">
    <property type="entry name" value="NUDIX"/>
    <property type="match status" value="1"/>
</dbReference>
<feature type="domain" description="Nudix hydrolase" evidence="3">
    <location>
        <begin position="37"/>
        <end position="178"/>
    </location>
</feature>
<sequence>MKKLTEEILYAGNWITLKVLSLSGQDGQIIQWECVERKNRHIGMVILPKLVPSNRIVLIKQYRPAISNYIIGFPAGIAESGDIGQEALRELREETGFIGKITRISPPLKSNPAFIDDYVYVINAEIDETAAPNLLPVQNLGAGEDIEVILVKEDEMLSFLEEQNGQGMEIGIGPWYVYASRSQAL</sequence>
<keyword evidence="2 4" id="KW-0378">Hydrolase</keyword>
<dbReference type="GO" id="GO:0006753">
    <property type="term" value="P:nucleoside phosphate metabolic process"/>
    <property type="evidence" value="ECO:0007669"/>
    <property type="project" value="TreeGrafter"/>
</dbReference>
<dbReference type="InterPro" id="IPR015797">
    <property type="entry name" value="NUDIX_hydrolase-like_dom_sf"/>
</dbReference>
<dbReference type="EC" id="3.6.1.13" evidence="4"/>